<accession>A0A3E1NCJ7</accession>
<evidence type="ECO:0000256" key="1">
    <source>
        <dbReference type="ARBA" id="ARBA00001913"/>
    </source>
</evidence>
<comment type="similarity">
    <text evidence="2">Belongs to the glycosyl hydrolase 13 family.</text>
</comment>
<dbReference type="SUPFAM" id="SSF51011">
    <property type="entry name" value="Glycosyl hydrolase domain"/>
    <property type="match status" value="1"/>
</dbReference>
<dbReference type="EC" id="3.2.1.1" evidence="10"/>
<evidence type="ECO:0000256" key="7">
    <source>
        <dbReference type="PIRSR" id="PIRSR001021-1"/>
    </source>
</evidence>
<evidence type="ECO:0000256" key="3">
    <source>
        <dbReference type="ARBA" id="ARBA00022723"/>
    </source>
</evidence>
<evidence type="ECO:0000313" key="11">
    <source>
        <dbReference type="Proteomes" id="UP000261284"/>
    </source>
</evidence>
<dbReference type="PIRSF" id="PIRSF001021">
    <property type="entry name" value="Alph-amls_thrmst"/>
    <property type="match status" value="1"/>
</dbReference>
<feature type="domain" description="Glycosyl hydrolase family 13 catalytic" evidence="9">
    <location>
        <begin position="3"/>
        <end position="399"/>
    </location>
</feature>
<evidence type="ECO:0000256" key="6">
    <source>
        <dbReference type="ARBA" id="ARBA00023295"/>
    </source>
</evidence>
<evidence type="ECO:0000256" key="2">
    <source>
        <dbReference type="ARBA" id="ARBA00008061"/>
    </source>
</evidence>
<dbReference type="InterPro" id="IPR013776">
    <property type="entry name" value="A-amylase_thermo"/>
</dbReference>
<dbReference type="Gene3D" id="3.20.20.80">
    <property type="entry name" value="Glycosidases"/>
    <property type="match status" value="1"/>
</dbReference>
<dbReference type="EMBL" id="QTJU01000020">
    <property type="protein sequence ID" value="RFM25582.1"/>
    <property type="molecule type" value="Genomic_DNA"/>
</dbReference>
<dbReference type="NCBIfam" id="NF006969">
    <property type="entry name" value="PRK09441.1-2"/>
    <property type="match status" value="1"/>
</dbReference>
<keyword evidence="6 10" id="KW-0326">Glycosidase</keyword>
<dbReference type="Proteomes" id="UP000261284">
    <property type="component" value="Unassembled WGS sequence"/>
</dbReference>
<organism evidence="10 11">
    <name type="scientific">Deminuibacter soli</name>
    <dbReference type="NCBI Taxonomy" id="2291815"/>
    <lineage>
        <taxon>Bacteria</taxon>
        <taxon>Pseudomonadati</taxon>
        <taxon>Bacteroidota</taxon>
        <taxon>Chitinophagia</taxon>
        <taxon>Chitinophagales</taxon>
        <taxon>Chitinophagaceae</taxon>
        <taxon>Deminuibacter</taxon>
    </lineage>
</organism>
<feature type="active site" description="Proton donor" evidence="7">
    <location>
        <position position="262"/>
    </location>
</feature>
<dbReference type="SMART" id="SM00642">
    <property type="entry name" value="Aamy"/>
    <property type="match status" value="1"/>
</dbReference>
<evidence type="ECO:0000256" key="8">
    <source>
        <dbReference type="PIRSR" id="PIRSR001021-2"/>
    </source>
</evidence>
<dbReference type="InterPro" id="IPR006047">
    <property type="entry name" value="GH13_cat_dom"/>
</dbReference>
<evidence type="ECO:0000256" key="5">
    <source>
        <dbReference type="ARBA" id="ARBA00023277"/>
    </source>
</evidence>
<dbReference type="GO" id="GO:0005509">
    <property type="term" value="F:calcium ion binding"/>
    <property type="evidence" value="ECO:0007669"/>
    <property type="project" value="InterPro"/>
</dbReference>
<evidence type="ECO:0000256" key="4">
    <source>
        <dbReference type="ARBA" id="ARBA00022801"/>
    </source>
</evidence>
<keyword evidence="3 8" id="KW-0479">Metal-binding</keyword>
<gene>
    <name evidence="10" type="ORF">DXN05_24390</name>
</gene>
<keyword evidence="8" id="KW-0106">Calcium</keyword>
<feature type="binding site" evidence="8">
    <location>
        <position position="103"/>
    </location>
    <ligand>
        <name>Ca(2+)</name>
        <dbReference type="ChEBI" id="CHEBI:29108"/>
        <label>1</label>
    </ligand>
</feature>
<feature type="binding site" evidence="8">
    <location>
        <position position="202"/>
    </location>
    <ligand>
        <name>Ca(2+)</name>
        <dbReference type="ChEBI" id="CHEBI:29108"/>
        <label>1</label>
    </ligand>
</feature>
<dbReference type="GO" id="GO:0005975">
    <property type="term" value="P:carbohydrate metabolic process"/>
    <property type="evidence" value="ECO:0007669"/>
    <property type="project" value="InterPro"/>
</dbReference>
<name>A0A3E1NCJ7_9BACT</name>
<dbReference type="InterPro" id="IPR017853">
    <property type="entry name" value="GH"/>
</dbReference>
<dbReference type="SUPFAM" id="SSF51445">
    <property type="entry name" value="(Trans)glycosidases"/>
    <property type="match status" value="1"/>
</dbReference>
<comment type="cofactor">
    <cofactor evidence="1">
        <name>Ca(2+)</name>
        <dbReference type="ChEBI" id="CHEBI:29108"/>
    </cofactor>
</comment>
<feature type="binding site" evidence="8">
    <location>
        <position position="237"/>
    </location>
    <ligand>
        <name>Ca(2+)</name>
        <dbReference type="ChEBI" id="CHEBI:29108"/>
        <label>1</label>
    </ligand>
</feature>
<dbReference type="Gene3D" id="2.40.30.140">
    <property type="match status" value="1"/>
</dbReference>
<reference evidence="10 11" key="1">
    <citation type="submission" date="2018-08" db="EMBL/GenBank/DDBJ databases">
        <title>Chitinophagaceae sp. K23C18032701, a novel bacterium isolated from forest soil.</title>
        <authorList>
            <person name="Wang C."/>
        </authorList>
    </citation>
    <scope>NUCLEOTIDE SEQUENCE [LARGE SCALE GENOMIC DNA]</scope>
    <source>
        <strain evidence="10 11">K23C18032701</strain>
    </source>
</reference>
<sequence length="491" mass="55606">MNGTILQYFHWYYPSDGSLWKKLQQDIPYLQQLGITAVWLPPAYKGADGGHASGYDTYDLFDLGEFDQKGSVRTKFGTKDEFIAATDACNKAGIAVYVDVVINHKAGADEREKVKVIKVNPDNRTETISEPFEIEAYTKFTFPGRKGKYSEFIWDFHCFTGVDHAADLNEDGIFNIMNEYGDTWEEVISNEFGNYDYLMHADIEFRNPAVREEIKYWTKWFYDTAHFHGMRLDAVKHISPAFFNEWLDYVGANLPDQFMVGEFWTGNVSEIETFIAATGGRMNMFDAPLQYQFHRASKEGNSFDLTTIFDDTLLAHNAPLAVTLVSNHDTQPLQSLEAPVEPWFEPLAYALILLRREGYPCVFYPDLFGAEYTDKGNDGNDYTITLPAVEKIELLLKARKDYAHGDQYDYIDHPNCIGWARSGDAEHPGGCVVIMSNSEEGFKDIDLGKDRAGTVFVDFLGNKEGEITLDEHGHGRFIAPAGNVSVWVVKA</sequence>
<dbReference type="GO" id="GO:0004556">
    <property type="term" value="F:alpha-amylase activity"/>
    <property type="evidence" value="ECO:0007669"/>
    <property type="project" value="UniProtKB-EC"/>
</dbReference>
<feature type="binding site" evidence="8">
    <location>
        <position position="196"/>
    </location>
    <ligand>
        <name>Ca(2+)</name>
        <dbReference type="ChEBI" id="CHEBI:29108"/>
        <label>1</label>
    </ligand>
</feature>
<proteinExistence type="inferred from homology"/>
<dbReference type="NCBIfam" id="NF006968">
    <property type="entry name" value="PRK09441.1-1"/>
    <property type="match status" value="1"/>
</dbReference>
<dbReference type="Pfam" id="PF00128">
    <property type="entry name" value="Alpha-amylase"/>
    <property type="match status" value="1"/>
</dbReference>
<protein>
    <submittedName>
        <fullName evidence="10">Alpha-amylase</fullName>
        <ecNumber evidence="10">3.2.1.1</ecNumber>
    </submittedName>
</protein>
<evidence type="ECO:0000259" key="9">
    <source>
        <dbReference type="SMART" id="SM00642"/>
    </source>
</evidence>
<dbReference type="PANTHER" id="PTHR43447">
    <property type="entry name" value="ALPHA-AMYLASE"/>
    <property type="match status" value="1"/>
</dbReference>
<dbReference type="Gene3D" id="2.60.40.1180">
    <property type="entry name" value="Golgi alpha-mannosidase II"/>
    <property type="match status" value="1"/>
</dbReference>
<keyword evidence="4 10" id="KW-0378">Hydrolase</keyword>
<dbReference type="AlphaFoldDB" id="A0A3E1NCJ7"/>
<comment type="caution">
    <text evidence="10">The sequence shown here is derived from an EMBL/GenBank/DDBJ whole genome shotgun (WGS) entry which is preliminary data.</text>
</comment>
<dbReference type="CDD" id="cd11318">
    <property type="entry name" value="AmyAc_bac_fung_AmyA"/>
    <property type="match status" value="1"/>
</dbReference>
<feature type="active site" description="Nucleophile" evidence="7">
    <location>
        <position position="233"/>
    </location>
</feature>
<evidence type="ECO:0000313" key="10">
    <source>
        <dbReference type="EMBL" id="RFM25582.1"/>
    </source>
</evidence>
<keyword evidence="11" id="KW-1185">Reference proteome</keyword>
<dbReference type="InterPro" id="IPR013780">
    <property type="entry name" value="Glyco_hydro_b"/>
</dbReference>
<keyword evidence="5" id="KW-0119">Carbohydrate metabolism</keyword>
<dbReference type="OrthoDB" id="9806009at2"/>